<sequence length="160" mass="18249">MKTVIVLFVSMISFLMTDLGSVRKAYKTAPASKEAAQAFLGQLENYNGNNQTLKAYQGAAYTLKAKFEKKLILKKDLFVKGATMIEEAIKKDPNNIEIRFIRLSIQENTPRIMGYKGEINEDKEKILKEFSKQEKDIQALLKDFVKTSESFTAEEKKQLL</sequence>
<dbReference type="EMBL" id="JAUFQU010000001">
    <property type="protein sequence ID" value="MDN3708591.1"/>
    <property type="molecule type" value="Genomic_DNA"/>
</dbReference>
<evidence type="ECO:0000313" key="2">
    <source>
        <dbReference type="Proteomes" id="UP001242368"/>
    </source>
</evidence>
<gene>
    <name evidence="1" type="ORF">QW060_15930</name>
</gene>
<keyword evidence="2" id="KW-1185">Reference proteome</keyword>
<organism evidence="1 2">
    <name type="scientific">Paenimyroides ceti</name>
    <dbReference type="NCBI Taxonomy" id="395087"/>
    <lineage>
        <taxon>Bacteria</taxon>
        <taxon>Pseudomonadati</taxon>
        <taxon>Bacteroidota</taxon>
        <taxon>Flavobacteriia</taxon>
        <taxon>Flavobacteriales</taxon>
        <taxon>Flavobacteriaceae</taxon>
        <taxon>Paenimyroides</taxon>
    </lineage>
</organism>
<reference evidence="2" key="1">
    <citation type="journal article" date="2019" name="Int. J. Syst. Evol. Microbiol.">
        <title>The Global Catalogue of Microorganisms (GCM) 10K type strain sequencing project: providing services to taxonomists for standard genome sequencing and annotation.</title>
        <authorList>
            <consortium name="The Broad Institute Genomics Platform"/>
            <consortium name="The Broad Institute Genome Sequencing Center for Infectious Disease"/>
            <person name="Wu L."/>
            <person name="Ma J."/>
        </authorList>
    </citation>
    <scope>NUCLEOTIDE SEQUENCE [LARGE SCALE GENOMIC DNA]</scope>
    <source>
        <strain evidence="2">CECT 7184</strain>
    </source>
</reference>
<accession>A0ABT8CXZ3</accession>
<dbReference type="RefSeq" id="WP_290364450.1">
    <property type="nucleotide sequence ID" value="NZ_JAUFQU010000001.1"/>
</dbReference>
<evidence type="ECO:0000313" key="1">
    <source>
        <dbReference type="EMBL" id="MDN3708591.1"/>
    </source>
</evidence>
<name>A0ABT8CXZ3_9FLAO</name>
<comment type="caution">
    <text evidence="1">The sequence shown here is derived from an EMBL/GenBank/DDBJ whole genome shotgun (WGS) entry which is preliminary data.</text>
</comment>
<proteinExistence type="predicted"/>
<dbReference type="Proteomes" id="UP001242368">
    <property type="component" value="Unassembled WGS sequence"/>
</dbReference>
<protein>
    <submittedName>
        <fullName evidence="1">Uncharacterized protein</fullName>
    </submittedName>
</protein>